<sequence>MVVKKVRVSKHQQVFVQMGSEKEKRKRR</sequence>
<dbReference type="AlphaFoldDB" id="A0A0E9WG25"/>
<dbReference type="EMBL" id="GBXM01020037">
    <property type="protein sequence ID" value="JAH88540.1"/>
    <property type="molecule type" value="Transcribed_RNA"/>
</dbReference>
<name>A0A0E9WG25_ANGAN</name>
<protein>
    <submittedName>
        <fullName evidence="1">Uncharacterized protein</fullName>
    </submittedName>
</protein>
<reference evidence="1" key="2">
    <citation type="journal article" date="2015" name="Fish Shellfish Immunol.">
        <title>Early steps in the European eel (Anguilla anguilla)-Vibrio vulnificus interaction in the gills: Role of the RtxA13 toxin.</title>
        <authorList>
            <person name="Callol A."/>
            <person name="Pajuelo D."/>
            <person name="Ebbesson L."/>
            <person name="Teles M."/>
            <person name="MacKenzie S."/>
            <person name="Amaro C."/>
        </authorList>
    </citation>
    <scope>NUCLEOTIDE SEQUENCE</scope>
</reference>
<organism evidence="1">
    <name type="scientific">Anguilla anguilla</name>
    <name type="common">European freshwater eel</name>
    <name type="synonym">Muraena anguilla</name>
    <dbReference type="NCBI Taxonomy" id="7936"/>
    <lineage>
        <taxon>Eukaryota</taxon>
        <taxon>Metazoa</taxon>
        <taxon>Chordata</taxon>
        <taxon>Craniata</taxon>
        <taxon>Vertebrata</taxon>
        <taxon>Euteleostomi</taxon>
        <taxon>Actinopterygii</taxon>
        <taxon>Neopterygii</taxon>
        <taxon>Teleostei</taxon>
        <taxon>Anguilliformes</taxon>
        <taxon>Anguillidae</taxon>
        <taxon>Anguilla</taxon>
    </lineage>
</organism>
<proteinExistence type="predicted"/>
<evidence type="ECO:0000313" key="1">
    <source>
        <dbReference type="EMBL" id="JAH88540.1"/>
    </source>
</evidence>
<accession>A0A0E9WG25</accession>
<reference evidence="1" key="1">
    <citation type="submission" date="2014-11" db="EMBL/GenBank/DDBJ databases">
        <authorList>
            <person name="Amaro Gonzalez C."/>
        </authorList>
    </citation>
    <scope>NUCLEOTIDE SEQUENCE</scope>
</reference>